<gene>
    <name evidence="2" type="ORF">RhiirA4_474398</name>
</gene>
<comment type="caution">
    <text evidence="2">The sequence shown here is derived from an EMBL/GenBank/DDBJ whole genome shotgun (WGS) entry which is preliminary data.</text>
</comment>
<protein>
    <submittedName>
        <fullName evidence="2">Uncharacterized protein</fullName>
    </submittedName>
</protein>
<accession>A0A2I1H8C7</accession>
<organism evidence="2 3">
    <name type="scientific">Rhizophagus irregularis</name>
    <dbReference type="NCBI Taxonomy" id="588596"/>
    <lineage>
        <taxon>Eukaryota</taxon>
        <taxon>Fungi</taxon>
        <taxon>Fungi incertae sedis</taxon>
        <taxon>Mucoromycota</taxon>
        <taxon>Glomeromycotina</taxon>
        <taxon>Glomeromycetes</taxon>
        <taxon>Glomerales</taxon>
        <taxon>Glomeraceae</taxon>
        <taxon>Rhizophagus</taxon>
    </lineage>
</organism>
<feature type="compositionally biased region" description="Basic and acidic residues" evidence="1">
    <location>
        <begin position="149"/>
        <end position="160"/>
    </location>
</feature>
<dbReference type="Proteomes" id="UP000234323">
    <property type="component" value="Unassembled WGS sequence"/>
</dbReference>
<name>A0A2I1H8C7_9GLOM</name>
<dbReference type="AlphaFoldDB" id="A0A2I1H8C7"/>
<evidence type="ECO:0000313" key="2">
    <source>
        <dbReference type="EMBL" id="PKY55136.1"/>
    </source>
</evidence>
<evidence type="ECO:0000256" key="1">
    <source>
        <dbReference type="SAM" id="MobiDB-lite"/>
    </source>
</evidence>
<feature type="region of interest" description="Disordered" evidence="1">
    <location>
        <begin position="143"/>
        <end position="167"/>
    </location>
</feature>
<dbReference type="EMBL" id="LLXI01001783">
    <property type="protein sequence ID" value="PKY55136.1"/>
    <property type="molecule type" value="Genomic_DNA"/>
</dbReference>
<sequence length="167" mass="20448">MITNANCRRCGKEEESWEHIWNCENNESSIKEVAEQSIYKYEKYLEEHDRSEDIAILRNFNFDFINILEQPSIVLLGKSRIWELLRGIFNNNFNNLTNKKEEKCIIKELWKFIYEEFRTRIWLVRCDEVARLEKEDNIQKQDLKKKRRKESDDKEEEKIKNQKQIKI</sequence>
<evidence type="ECO:0000313" key="3">
    <source>
        <dbReference type="Proteomes" id="UP000234323"/>
    </source>
</evidence>
<keyword evidence="3" id="KW-1185">Reference proteome</keyword>
<proteinExistence type="predicted"/>
<reference evidence="2 3" key="1">
    <citation type="submission" date="2015-10" db="EMBL/GenBank/DDBJ databases">
        <title>Genome analyses suggest a sexual origin of heterokaryosis in a supposedly ancient asexual fungus.</title>
        <authorList>
            <person name="Ropars J."/>
            <person name="Sedzielewska K."/>
            <person name="Noel J."/>
            <person name="Charron P."/>
            <person name="Farinelli L."/>
            <person name="Marton T."/>
            <person name="Kruger M."/>
            <person name="Pelin A."/>
            <person name="Brachmann A."/>
            <person name="Corradi N."/>
        </authorList>
    </citation>
    <scope>NUCLEOTIDE SEQUENCE [LARGE SCALE GENOMIC DNA]</scope>
    <source>
        <strain evidence="2 3">A4</strain>
    </source>
</reference>
<dbReference type="VEuPathDB" id="FungiDB:RhiirA1_465141"/>